<comment type="similarity">
    <text evidence="3">Belongs to the PTH2 family.</text>
</comment>
<keyword evidence="2" id="KW-0378">Hydrolase</keyword>
<organism evidence="6 7">
    <name type="scientific">Dunaliella salina</name>
    <name type="common">Green alga</name>
    <name type="synonym">Protococcus salinus</name>
    <dbReference type="NCBI Taxonomy" id="3046"/>
    <lineage>
        <taxon>Eukaryota</taxon>
        <taxon>Viridiplantae</taxon>
        <taxon>Chlorophyta</taxon>
        <taxon>core chlorophytes</taxon>
        <taxon>Chlorophyceae</taxon>
        <taxon>CS clade</taxon>
        <taxon>Chlamydomonadales</taxon>
        <taxon>Dunaliellaceae</taxon>
        <taxon>Dunaliella</taxon>
    </lineage>
</organism>
<keyword evidence="5" id="KW-1133">Transmembrane helix</keyword>
<evidence type="ECO:0000256" key="2">
    <source>
        <dbReference type="ARBA" id="ARBA00022801"/>
    </source>
</evidence>
<keyword evidence="5" id="KW-0812">Transmembrane</keyword>
<evidence type="ECO:0000256" key="3">
    <source>
        <dbReference type="ARBA" id="ARBA00038050"/>
    </source>
</evidence>
<dbReference type="NCBIfam" id="TIGR00283">
    <property type="entry name" value="arch_pth2"/>
    <property type="match status" value="1"/>
</dbReference>
<name>A0ABQ7GHV9_DUNSA</name>
<keyword evidence="5" id="KW-0472">Membrane</keyword>
<dbReference type="EC" id="3.1.1.29" evidence="1"/>
<dbReference type="Proteomes" id="UP000815325">
    <property type="component" value="Unassembled WGS sequence"/>
</dbReference>
<dbReference type="PANTHER" id="PTHR12649">
    <property type="entry name" value="PEPTIDYL-TRNA HYDROLASE 2"/>
    <property type="match status" value="1"/>
</dbReference>
<evidence type="ECO:0000256" key="5">
    <source>
        <dbReference type="SAM" id="Phobius"/>
    </source>
</evidence>
<protein>
    <recommendedName>
        <fullName evidence="1">peptidyl-tRNA hydrolase</fullName>
        <ecNumber evidence="1">3.1.1.29</ecNumber>
    </recommendedName>
</protein>
<feature type="transmembrane region" description="Helical" evidence="5">
    <location>
        <begin position="6"/>
        <end position="25"/>
    </location>
</feature>
<accession>A0ABQ7GHV9</accession>
<dbReference type="SUPFAM" id="SSF102462">
    <property type="entry name" value="Peptidyl-tRNA hydrolase II"/>
    <property type="match status" value="1"/>
</dbReference>
<evidence type="ECO:0000256" key="4">
    <source>
        <dbReference type="ARBA" id="ARBA00048707"/>
    </source>
</evidence>
<dbReference type="CDD" id="cd02430">
    <property type="entry name" value="PTH2"/>
    <property type="match status" value="1"/>
</dbReference>
<dbReference type="Gene3D" id="3.40.1490.10">
    <property type="entry name" value="Bit1"/>
    <property type="match status" value="1"/>
</dbReference>
<comment type="catalytic activity">
    <reaction evidence="4">
        <text>an N-acyl-L-alpha-aminoacyl-tRNA + H2O = an N-acyl-L-amino acid + a tRNA + H(+)</text>
        <dbReference type="Rhea" id="RHEA:54448"/>
        <dbReference type="Rhea" id="RHEA-COMP:10123"/>
        <dbReference type="Rhea" id="RHEA-COMP:13883"/>
        <dbReference type="ChEBI" id="CHEBI:15377"/>
        <dbReference type="ChEBI" id="CHEBI:15378"/>
        <dbReference type="ChEBI" id="CHEBI:59874"/>
        <dbReference type="ChEBI" id="CHEBI:78442"/>
        <dbReference type="ChEBI" id="CHEBI:138191"/>
        <dbReference type="EC" id="3.1.1.29"/>
    </reaction>
</comment>
<comment type="caution">
    <text evidence="6">The sequence shown here is derived from an EMBL/GenBank/DDBJ whole genome shotgun (WGS) entry which is preliminary data.</text>
</comment>
<sequence length="174" mass="18269">MAPVALYIADSLIKVLTGFAMGFVVRDYTARKGAVKTKGIKKTTAAAKALNPVPRPREELKMVLCVNESLKMGKGKIGAQCAHAAVGVLQGSQKTQGVALRQWEMCGQPKIALRINSEQEMDDLAERARAAGLPAYIVCDAGRTQIAAGSQTVLAVGPAAKSAVDAVTGHLKLL</sequence>
<gene>
    <name evidence="6" type="ORF">DUNSADRAFT_9228</name>
</gene>
<dbReference type="EMBL" id="MU069770">
    <property type="protein sequence ID" value="KAF5834198.1"/>
    <property type="molecule type" value="Genomic_DNA"/>
</dbReference>
<proteinExistence type="inferred from homology"/>
<dbReference type="InterPro" id="IPR023476">
    <property type="entry name" value="Pep_tRNA_hydro_II_dom_sf"/>
</dbReference>
<reference evidence="6" key="1">
    <citation type="submission" date="2017-08" db="EMBL/GenBank/DDBJ databases">
        <authorList>
            <person name="Polle J.E."/>
            <person name="Barry K."/>
            <person name="Cushman J."/>
            <person name="Schmutz J."/>
            <person name="Tran D."/>
            <person name="Hathwaick L.T."/>
            <person name="Yim W.C."/>
            <person name="Jenkins J."/>
            <person name="Mckie-Krisberg Z.M."/>
            <person name="Prochnik S."/>
            <person name="Lindquist E."/>
            <person name="Dockter R.B."/>
            <person name="Adam C."/>
            <person name="Molina H."/>
            <person name="Bunkerborg J."/>
            <person name="Jin E."/>
            <person name="Buchheim M."/>
            <person name="Magnuson J."/>
        </authorList>
    </citation>
    <scope>NUCLEOTIDE SEQUENCE</scope>
    <source>
        <strain evidence="6">CCAP 19/18</strain>
    </source>
</reference>
<dbReference type="InterPro" id="IPR002833">
    <property type="entry name" value="PTH2"/>
</dbReference>
<evidence type="ECO:0000256" key="1">
    <source>
        <dbReference type="ARBA" id="ARBA00013260"/>
    </source>
</evidence>
<evidence type="ECO:0000313" key="7">
    <source>
        <dbReference type="Proteomes" id="UP000815325"/>
    </source>
</evidence>
<evidence type="ECO:0000313" key="6">
    <source>
        <dbReference type="EMBL" id="KAF5834198.1"/>
    </source>
</evidence>
<dbReference type="PANTHER" id="PTHR12649:SF11">
    <property type="entry name" value="PEPTIDYL-TRNA HYDROLASE 2, MITOCHONDRIAL"/>
    <property type="match status" value="1"/>
</dbReference>
<keyword evidence="7" id="KW-1185">Reference proteome</keyword>
<dbReference type="Pfam" id="PF01981">
    <property type="entry name" value="PTH2"/>
    <property type="match status" value="1"/>
</dbReference>